<dbReference type="EC" id="6.6.1.1" evidence="2"/>
<dbReference type="OrthoDB" id="9757976at2"/>
<comment type="catalytic activity">
    <reaction evidence="9">
        <text>protoporphyrin IX + Mg(2+) + ATP + H2O = Mg-protoporphyrin IX + ADP + phosphate + 3 H(+)</text>
        <dbReference type="Rhea" id="RHEA:13961"/>
        <dbReference type="ChEBI" id="CHEBI:15377"/>
        <dbReference type="ChEBI" id="CHEBI:15378"/>
        <dbReference type="ChEBI" id="CHEBI:18420"/>
        <dbReference type="ChEBI" id="CHEBI:30616"/>
        <dbReference type="ChEBI" id="CHEBI:43474"/>
        <dbReference type="ChEBI" id="CHEBI:57306"/>
        <dbReference type="ChEBI" id="CHEBI:60492"/>
        <dbReference type="ChEBI" id="CHEBI:456216"/>
        <dbReference type="EC" id="6.6.1.1"/>
    </reaction>
</comment>
<evidence type="ECO:0000256" key="6">
    <source>
        <dbReference type="ARBA" id="ARBA00022840"/>
    </source>
</evidence>
<dbReference type="PANTHER" id="PTHR44119">
    <property type="entry name" value="MAGNESIUM-CHELATASE SUBUNIT CHLH, CHLOROPLASTIC"/>
    <property type="match status" value="1"/>
</dbReference>
<dbReference type="Pfam" id="PF11965">
    <property type="entry name" value="DUF3479"/>
    <property type="match status" value="1"/>
</dbReference>
<evidence type="ECO:0000256" key="2">
    <source>
        <dbReference type="ARBA" id="ARBA00012825"/>
    </source>
</evidence>
<dbReference type="InterPro" id="IPR011771">
    <property type="entry name" value="BchH"/>
</dbReference>
<evidence type="ECO:0000313" key="12">
    <source>
        <dbReference type="EMBL" id="AMW04577.1"/>
    </source>
</evidence>
<dbReference type="PANTHER" id="PTHR44119:SF1">
    <property type="entry name" value="MAGNESIUM-CHELATASE SUBUNIT CHLH, CHLOROPLASTIC"/>
    <property type="match status" value="1"/>
</dbReference>
<dbReference type="NCBIfam" id="NF009140">
    <property type="entry name" value="PRK12493.1"/>
    <property type="match status" value="1"/>
</dbReference>
<organism evidence="12 13">
    <name type="scientific">Gemmatimonas phototrophica</name>
    <dbReference type="NCBI Taxonomy" id="1379270"/>
    <lineage>
        <taxon>Bacteria</taxon>
        <taxon>Pseudomonadati</taxon>
        <taxon>Gemmatimonadota</taxon>
        <taxon>Gemmatimonadia</taxon>
        <taxon>Gemmatimonadales</taxon>
        <taxon>Gemmatimonadaceae</taxon>
        <taxon>Gemmatimonas</taxon>
    </lineage>
</organism>
<evidence type="ECO:0000256" key="5">
    <source>
        <dbReference type="ARBA" id="ARBA00022741"/>
    </source>
</evidence>
<dbReference type="STRING" id="1379270.GEMMAAP_06405"/>
<dbReference type="EMBL" id="CP011454">
    <property type="protein sequence ID" value="AMW04577.1"/>
    <property type="molecule type" value="Genomic_DNA"/>
</dbReference>
<keyword evidence="4" id="KW-0436">Ligase</keyword>
<dbReference type="GO" id="GO:0015995">
    <property type="term" value="P:chlorophyll biosynthetic process"/>
    <property type="evidence" value="ECO:0007669"/>
    <property type="project" value="UniProtKB-KW"/>
</dbReference>
<keyword evidence="3" id="KW-0602">Photosynthesis</keyword>
<evidence type="ECO:0000256" key="7">
    <source>
        <dbReference type="ARBA" id="ARBA00023171"/>
    </source>
</evidence>
<reference evidence="12 13" key="2">
    <citation type="journal article" date="2016" name="Environ. Microbiol. Rep.">
        <title>Metagenomic evidence for the presence of phototrophic Gemmatimonadetes bacteria in diverse environments.</title>
        <authorList>
            <person name="Zeng Y."/>
            <person name="Baumbach J."/>
            <person name="Barbosa E.G."/>
            <person name="Azevedo V."/>
            <person name="Zhang C."/>
            <person name="Koblizek M."/>
        </authorList>
    </citation>
    <scope>NUCLEOTIDE SEQUENCE [LARGE SCALE GENOMIC DNA]</scope>
    <source>
        <strain evidence="12 13">AP64</strain>
    </source>
</reference>
<evidence type="ECO:0000259" key="10">
    <source>
        <dbReference type="Pfam" id="PF02514"/>
    </source>
</evidence>
<dbReference type="InterPro" id="IPR003672">
    <property type="entry name" value="CobN/Mg_chltase"/>
</dbReference>
<evidence type="ECO:0000259" key="11">
    <source>
        <dbReference type="Pfam" id="PF11965"/>
    </source>
</evidence>
<dbReference type="GO" id="GO:0016851">
    <property type="term" value="F:magnesium chelatase activity"/>
    <property type="evidence" value="ECO:0007669"/>
    <property type="project" value="UniProtKB-EC"/>
</dbReference>
<dbReference type="CDD" id="cd10150">
    <property type="entry name" value="CobN_like"/>
    <property type="match status" value="1"/>
</dbReference>
<comment type="similarity">
    <text evidence="1">Belongs to the Mg-chelatase subunit H family.</text>
</comment>
<dbReference type="Proteomes" id="UP000076404">
    <property type="component" value="Chromosome"/>
</dbReference>
<sequence>MPRRSMAADTRTPEMRVCITTLDAHLADAFERAKQGLSSVPGLHVSMHIAADFGTDPKAAERARQDIAKANIVVCTQLFQEEYANEVLAAVLARRNEADAVLCALCTPELVKCTKLGKFDMMGAESRSPFSPIALLKKLRGSRGDGKSSGERQMSALRTLPNLLKFIPGTAQDVRAYLLLIQYWLAGSDENIEQMIRYAVDRYAAGPRTKFKGALKPAQPVTYPEVGLWHPVLPNRGITESLAALPAPAKPVGTVGVLVGRSYLLAGNVAHYAAVVKGLEARGLRVVAGFSSALDARPAISKYFVNDRGQATIDAMINLTGFSLVGGPAYNDSAAAQVVLKGLDVPYLTLQTLEFQTIEEWQRDARGLNPLQATLQIAIPELDGAIVPTVYGGKGAPVEGKPAASEPIPERVDRVAERVARLVMLRRKERAQRKVAIVLFNFPPNAGNTGSAAYLAVFPSLQRVLAEMKEGGYTVDLPASVDELRERITQGNREQFGAPANVHTRIPVDDHVRREKFLKEIENTWGPAPGRQLADGQSIQVMGVQFGNVFVGVQPSFGWEGDPMRLLFEGGFAPTHAFSAFYRWLKEDYKADAVLHFGTHGALEFMPGKQSGLDNTCWPERLIGDLPNVYLYASNNSSEGTLAKRRGNATLVSYLTPPVSNAGLYRGLADLKTSLDRWRQLDGGRAAEADQLRTLVQQQAAAVELAAAEPAWTPQETDARIAHIRERLLELEYSLIPTGLHVVGEPMTPDARTEMLIEMARSGRPEVDLPSIGETVLAGHGDKRTDDTRGSAVEAIVRAAVQTLVEKGDLRAAQAAGRAEAKGLGLRINNDKQFDQHLELLSGYDASLREDREVEGILRALDMRYVEPAPGGDLLRNPQVLPSGRNIYGFDPYRVPSAAAMLEGRTRAEQLLGKHQQETGEFPETVAVVLWGTDNMKSEGTPLAQVMAMMGVVPRFDSVGRLTGARLLPLESLGRPRVDVVITLSGIFRDLLPLQVKLLAEASLLCAKADEDPERNYIRKHALETMKDTGCTIEQASLRVFSNADGAYGSNVNLLIETGRWQDENELADLFVQRKGFAYGPDGKPQSQPALMKRALGKATLSFQGLDSVDLGATDIDQYVESLGGMTRVIAQQNDGKAPAVYVGDYGQGQGKVRTLKEQVELESRTKMLNPKWYEAQIQYGYEGVRNITGHLVTTLGWSATGGKGTVPHWVYAEASKTFVLDEEMRKRIADANPDAALGIAQRLLEANDRGYWQPDDATLEALRDAAADLEDRLEGVYAS</sequence>
<keyword evidence="5" id="KW-0547">Nucleotide-binding</keyword>
<dbReference type="GO" id="GO:0005524">
    <property type="term" value="F:ATP binding"/>
    <property type="evidence" value="ECO:0007669"/>
    <property type="project" value="UniProtKB-KW"/>
</dbReference>
<dbReference type="Pfam" id="PF02514">
    <property type="entry name" value="CobN-Mg_chel"/>
    <property type="match status" value="1"/>
</dbReference>
<reference evidence="12 13" key="1">
    <citation type="journal article" date="2014" name="Proc. Natl. Acad. Sci. U.S.A.">
        <title>Functional type 2 photosynthetic reaction centers found in the rare bacterial phylum Gemmatimonadetes.</title>
        <authorList>
            <person name="Zeng Y."/>
            <person name="Feng F."/>
            <person name="Medova H."/>
            <person name="Dean J."/>
            <person name="Koblizek M."/>
        </authorList>
    </citation>
    <scope>NUCLEOTIDE SEQUENCE [LARGE SCALE GENOMIC DNA]</scope>
    <source>
        <strain evidence="12 13">AP64</strain>
    </source>
</reference>
<evidence type="ECO:0000256" key="9">
    <source>
        <dbReference type="ARBA" id="ARBA00048693"/>
    </source>
</evidence>
<accession>A0A143BHQ2</accession>
<dbReference type="InterPro" id="IPR022571">
    <property type="entry name" value="Mg_chelatase_H_N"/>
</dbReference>
<keyword evidence="7" id="KW-0149">Chlorophyll biosynthesis</keyword>
<keyword evidence="13" id="KW-1185">Reference proteome</keyword>
<dbReference type="AlphaFoldDB" id="A0A143BHQ2"/>
<feature type="domain" description="Magnesium chelatase subunit H N-terminal" evidence="11">
    <location>
        <begin position="17"/>
        <end position="178"/>
    </location>
</feature>
<gene>
    <name evidence="12" type="primary">bchH</name>
    <name evidence="12" type="ORF">GEMMAAP_06405</name>
</gene>
<evidence type="ECO:0000256" key="4">
    <source>
        <dbReference type="ARBA" id="ARBA00022598"/>
    </source>
</evidence>
<keyword evidence="6" id="KW-0067">ATP-binding</keyword>
<dbReference type="KEGG" id="gph:GEMMAAP_06405"/>
<evidence type="ECO:0000256" key="8">
    <source>
        <dbReference type="ARBA" id="ARBA00023444"/>
    </source>
</evidence>
<proteinExistence type="inferred from homology"/>
<evidence type="ECO:0000313" key="13">
    <source>
        <dbReference type="Proteomes" id="UP000076404"/>
    </source>
</evidence>
<comment type="pathway">
    <text evidence="8">Porphyrin-containing compound metabolism.</text>
</comment>
<dbReference type="GO" id="GO:0015979">
    <property type="term" value="P:photosynthesis"/>
    <property type="evidence" value="ECO:0007669"/>
    <property type="project" value="UniProtKB-KW"/>
</dbReference>
<dbReference type="eggNOG" id="COG1429">
    <property type="taxonomic scope" value="Bacteria"/>
</dbReference>
<dbReference type="NCBIfam" id="TIGR02025">
    <property type="entry name" value="BchH"/>
    <property type="match status" value="1"/>
</dbReference>
<protein>
    <recommendedName>
        <fullName evidence="2">magnesium chelatase</fullName>
        <ecNumber evidence="2">6.6.1.1</ecNumber>
    </recommendedName>
</protein>
<evidence type="ECO:0000256" key="3">
    <source>
        <dbReference type="ARBA" id="ARBA00022531"/>
    </source>
</evidence>
<feature type="domain" description="CobN/magnesium chelatase" evidence="10">
    <location>
        <begin position="182"/>
        <end position="1259"/>
    </location>
</feature>
<name>A0A143BHQ2_9BACT</name>
<evidence type="ECO:0000256" key="1">
    <source>
        <dbReference type="ARBA" id="ARBA00010851"/>
    </source>
</evidence>